<evidence type="ECO:0000313" key="1">
    <source>
        <dbReference type="EMBL" id="KKM20873.1"/>
    </source>
</evidence>
<comment type="caution">
    <text evidence="1">The sequence shown here is derived from an EMBL/GenBank/DDBJ whole genome shotgun (WGS) entry which is preliminary data.</text>
</comment>
<organism evidence="1">
    <name type="scientific">marine sediment metagenome</name>
    <dbReference type="NCBI Taxonomy" id="412755"/>
    <lineage>
        <taxon>unclassified sequences</taxon>
        <taxon>metagenomes</taxon>
        <taxon>ecological metagenomes</taxon>
    </lineage>
</organism>
<sequence length="134" mass="14996">MADRSTKPIEDIEIGDITAGGRVTGVMVFEGDHHAYDYLGVVVSGSHGVFENGEWMRVRDSAYGLKLPAKVERWYLHDTTSHEIVSNGVRFTDFHETEMDNPLQVTRAAASLAYLNETEPRTAQDNRRKGGHYA</sequence>
<protein>
    <submittedName>
        <fullName evidence="1">Uncharacterized protein</fullName>
    </submittedName>
</protein>
<proteinExistence type="predicted"/>
<name>A0A0F9KFE5_9ZZZZ</name>
<dbReference type="EMBL" id="LAZR01013679">
    <property type="protein sequence ID" value="KKM20873.1"/>
    <property type="molecule type" value="Genomic_DNA"/>
</dbReference>
<gene>
    <name evidence="1" type="ORF">LCGC14_1641110</name>
</gene>
<dbReference type="AlphaFoldDB" id="A0A0F9KFE5"/>
<accession>A0A0F9KFE5</accession>
<reference evidence="1" key="1">
    <citation type="journal article" date="2015" name="Nature">
        <title>Complex archaea that bridge the gap between prokaryotes and eukaryotes.</title>
        <authorList>
            <person name="Spang A."/>
            <person name="Saw J.H."/>
            <person name="Jorgensen S.L."/>
            <person name="Zaremba-Niedzwiedzka K."/>
            <person name="Martijn J."/>
            <person name="Lind A.E."/>
            <person name="van Eijk R."/>
            <person name="Schleper C."/>
            <person name="Guy L."/>
            <person name="Ettema T.J."/>
        </authorList>
    </citation>
    <scope>NUCLEOTIDE SEQUENCE</scope>
</reference>